<accession>A0A8J7BWK3</accession>
<dbReference type="SUPFAM" id="SSF51735">
    <property type="entry name" value="NAD(P)-binding Rossmann-fold domains"/>
    <property type="match status" value="1"/>
</dbReference>
<dbReference type="InterPro" id="IPR036291">
    <property type="entry name" value="NAD(P)-bd_dom_sf"/>
</dbReference>
<dbReference type="EMBL" id="JACXAE010000031">
    <property type="protein sequence ID" value="MBD2771962.1"/>
    <property type="molecule type" value="Genomic_DNA"/>
</dbReference>
<dbReference type="Proteomes" id="UP000629098">
    <property type="component" value="Unassembled WGS sequence"/>
</dbReference>
<dbReference type="RefSeq" id="WP_190826253.1">
    <property type="nucleotide sequence ID" value="NZ_CAWPPI010000031.1"/>
</dbReference>
<dbReference type="PRINTS" id="PR00081">
    <property type="entry name" value="GDHRDH"/>
</dbReference>
<dbReference type="InterPro" id="IPR057326">
    <property type="entry name" value="KR_dom"/>
</dbReference>
<dbReference type="PRINTS" id="PR00080">
    <property type="entry name" value="SDRFAMILY"/>
</dbReference>
<dbReference type="PANTHER" id="PTHR48107:SF7">
    <property type="entry name" value="RE15974P"/>
    <property type="match status" value="1"/>
</dbReference>
<comment type="caution">
    <text evidence="4">The sequence shown here is derived from an EMBL/GenBank/DDBJ whole genome shotgun (WGS) entry which is preliminary data.</text>
</comment>
<evidence type="ECO:0000313" key="4">
    <source>
        <dbReference type="EMBL" id="MBD2771962.1"/>
    </source>
</evidence>
<feature type="domain" description="Ketoreductase" evidence="3">
    <location>
        <begin position="7"/>
        <end position="186"/>
    </location>
</feature>
<keyword evidence="2 4" id="KW-0560">Oxidoreductase</keyword>
<protein>
    <submittedName>
        <fullName evidence="4">Glucose 1-dehydrogenase</fullName>
        <ecNumber evidence="4">1.1.1.47</ecNumber>
    </submittedName>
</protein>
<evidence type="ECO:0000256" key="1">
    <source>
        <dbReference type="ARBA" id="ARBA00006484"/>
    </source>
</evidence>
<organism evidence="4 5">
    <name type="scientific">Iningainema tapete BLCC-T55</name>
    <dbReference type="NCBI Taxonomy" id="2748662"/>
    <lineage>
        <taxon>Bacteria</taxon>
        <taxon>Bacillati</taxon>
        <taxon>Cyanobacteriota</taxon>
        <taxon>Cyanophyceae</taxon>
        <taxon>Nostocales</taxon>
        <taxon>Scytonemataceae</taxon>
        <taxon>Iningainema tapete</taxon>
    </lineage>
</organism>
<gene>
    <name evidence="4" type="ORF">ICL16_07600</name>
</gene>
<dbReference type="Gene3D" id="3.40.50.720">
    <property type="entry name" value="NAD(P)-binding Rossmann-like Domain"/>
    <property type="match status" value="1"/>
</dbReference>
<sequence>MAKLDGKVAIVTGASRGIGKAITQRLTQDGAAVVINYGRSADEAEELVSSIESQGGKALAVQADMSQVADIRRLFQETMNKFGQLDILVNNAGIAKAALIAEVTEEDFDAVYAVNVRGVLFALQEAARHINDNGRIVIISSTTSVYPSPGLAVYASSKAAVKLFTEILAAEVGGRGITVNSVLPGPTTPGMFEKRSIEEQQAAAKSSPFNRIGRGEDIADVVAFLASVESRWITGQHIVANGGAKI</sequence>
<dbReference type="EC" id="1.1.1.47" evidence="4"/>
<name>A0A8J7BWK3_9CYAN</name>
<evidence type="ECO:0000313" key="5">
    <source>
        <dbReference type="Proteomes" id="UP000629098"/>
    </source>
</evidence>
<dbReference type="NCBIfam" id="NF005559">
    <property type="entry name" value="PRK07231.1"/>
    <property type="match status" value="1"/>
</dbReference>
<keyword evidence="5" id="KW-1185">Reference proteome</keyword>
<dbReference type="InterPro" id="IPR002347">
    <property type="entry name" value="SDR_fam"/>
</dbReference>
<proteinExistence type="inferred from homology"/>
<dbReference type="PROSITE" id="PS00061">
    <property type="entry name" value="ADH_SHORT"/>
    <property type="match status" value="1"/>
</dbReference>
<dbReference type="AlphaFoldDB" id="A0A8J7BWK3"/>
<reference evidence="4" key="1">
    <citation type="submission" date="2020-09" db="EMBL/GenBank/DDBJ databases">
        <title>Iningainema tapete sp. nov. (Scytonemataceae, Cyanobacteria) from greenhouses in central Florida (USA) produces two types of nodularin with biosynthetic potential for microcystin-LR and anabaenopeptins.</title>
        <authorList>
            <person name="Berthold D.E."/>
            <person name="Lefler F.W."/>
            <person name="Huang I.-S."/>
            <person name="Abdulla H."/>
            <person name="Zimba P.V."/>
            <person name="Laughinghouse H.D. IV."/>
        </authorList>
    </citation>
    <scope>NUCLEOTIDE SEQUENCE</scope>
    <source>
        <strain evidence="4">BLCCT55</strain>
    </source>
</reference>
<comment type="similarity">
    <text evidence="1">Belongs to the short-chain dehydrogenases/reductases (SDR) family.</text>
</comment>
<dbReference type="InterPro" id="IPR020904">
    <property type="entry name" value="Sc_DH/Rdtase_CS"/>
</dbReference>
<dbReference type="PANTHER" id="PTHR48107">
    <property type="entry name" value="NADPH-DEPENDENT ALDEHYDE REDUCTASE-LIKE PROTEIN, CHLOROPLASTIC-RELATED"/>
    <property type="match status" value="1"/>
</dbReference>
<dbReference type="SMART" id="SM00822">
    <property type="entry name" value="PKS_KR"/>
    <property type="match status" value="1"/>
</dbReference>
<evidence type="ECO:0000259" key="3">
    <source>
        <dbReference type="SMART" id="SM00822"/>
    </source>
</evidence>
<dbReference type="FunFam" id="3.40.50.720:FF:000084">
    <property type="entry name" value="Short-chain dehydrogenase reductase"/>
    <property type="match status" value="1"/>
</dbReference>
<dbReference type="GO" id="GO:0047936">
    <property type="term" value="F:glucose 1-dehydrogenase [NAD(P)+] activity"/>
    <property type="evidence" value="ECO:0007669"/>
    <property type="project" value="UniProtKB-EC"/>
</dbReference>
<evidence type="ECO:0000256" key="2">
    <source>
        <dbReference type="ARBA" id="ARBA00023002"/>
    </source>
</evidence>
<dbReference type="Pfam" id="PF13561">
    <property type="entry name" value="adh_short_C2"/>
    <property type="match status" value="1"/>
</dbReference>